<keyword evidence="3" id="KW-1185">Reference proteome</keyword>
<dbReference type="EMBL" id="MINN01000117">
    <property type="protein sequence ID" value="OIU69796.1"/>
    <property type="molecule type" value="Genomic_DNA"/>
</dbReference>
<protein>
    <submittedName>
        <fullName evidence="2">Uncharacterized protein</fullName>
    </submittedName>
</protein>
<evidence type="ECO:0000313" key="3">
    <source>
        <dbReference type="Proteomes" id="UP000182062"/>
    </source>
</evidence>
<keyword evidence="1" id="KW-0812">Transmembrane</keyword>
<keyword evidence="1" id="KW-1133">Transmembrane helix</keyword>
<reference evidence="2 3" key="1">
    <citation type="submission" date="2016-09" db="EMBL/GenBank/DDBJ databases">
        <title>Bacillus aquimaris SAMM genome sequence reveals colonization and biosurfactant production capacities.</title>
        <authorList>
            <person name="Waghmode S.R."/>
            <person name="Suryavanshi M.V."/>
        </authorList>
    </citation>
    <scope>NUCLEOTIDE SEQUENCE [LARGE SCALE GENOMIC DNA]</scope>
    <source>
        <strain evidence="2 3">SAMM</strain>
    </source>
</reference>
<feature type="transmembrane region" description="Helical" evidence="1">
    <location>
        <begin position="65"/>
        <end position="88"/>
    </location>
</feature>
<evidence type="ECO:0000313" key="2">
    <source>
        <dbReference type="EMBL" id="OIU69796.1"/>
    </source>
</evidence>
<accession>A0A1J6VZL3</accession>
<organism evidence="2 3">
    <name type="scientific">Rossellomorea aquimaris</name>
    <dbReference type="NCBI Taxonomy" id="189382"/>
    <lineage>
        <taxon>Bacteria</taxon>
        <taxon>Bacillati</taxon>
        <taxon>Bacillota</taxon>
        <taxon>Bacilli</taxon>
        <taxon>Bacillales</taxon>
        <taxon>Bacillaceae</taxon>
        <taxon>Rossellomorea</taxon>
    </lineage>
</organism>
<name>A0A1J6VZL3_9BACI</name>
<proteinExistence type="predicted"/>
<comment type="caution">
    <text evidence="2">The sequence shown here is derived from an EMBL/GenBank/DDBJ whole genome shotgun (WGS) entry which is preliminary data.</text>
</comment>
<feature type="transmembrane region" description="Helical" evidence="1">
    <location>
        <begin position="33"/>
        <end position="53"/>
    </location>
</feature>
<evidence type="ECO:0000256" key="1">
    <source>
        <dbReference type="SAM" id="Phobius"/>
    </source>
</evidence>
<feature type="transmembrane region" description="Helical" evidence="1">
    <location>
        <begin position="7"/>
        <end position="27"/>
    </location>
</feature>
<keyword evidence="1" id="KW-0472">Membrane</keyword>
<dbReference type="Proteomes" id="UP000182062">
    <property type="component" value="Unassembled WGS sequence"/>
</dbReference>
<sequence length="93" mass="10756">MKRRVALIIFYLLHIIFPLLVAASIVLGFFSHFYYFFSAAALPVVWLVLDIILLNSIRRLWGLHLVIGLTLAYVVFRYSVSIFFMMGAKTLPF</sequence>
<dbReference type="AlphaFoldDB" id="A0A1J6VZL3"/>
<gene>
    <name evidence="2" type="ORF">BHE18_02490</name>
</gene>